<accession>A0AAV9IFJ8</accession>
<evidence type="ECO:0000313" key="14">
    <source>
        <dbReference type="Proteomes" id="UP001300502"/>
    </source>
</evidence>
<keyword evidence="5" id="KW-0028">Amino-acid biosynthesis</keyword>
<keyword evidence="14" id="KW-1185">Reference proteome</keyword>
<dbReference type="InterPro" id="IPR015424">
    <property type="entry name" value="PyrdxlP-dep_Trfase"/>
</dbReference>
<evidence type="ECO:0000256" key="7">
    <source>
        <dbReference type="ARBA" id="ARBA00022898"/>
    </source>
</evidence>
<keyword evidence="8" id="KW-0368">Histidine biosynthesis</keyword>
<evidence type="ECO:0000256" key="6">
    <source>
        <dbReference type="ARBA" id="ARBA00022679"/>
    </source>
</evidence>
<dbReference type="EC" id="2.6.1.9" evidence="3"/>
<evidence type="ECO:0000256" key="8">
    <source>
        <dbReference type="ARBA" id="ARBA00023102"/>
    </source>
</evidence>
<evidence type="ECO:0000256" key="10">
    <source>
        <dbReference type="ARBA" id="ARBA00047481"/>
    </source>
</evidence>
<comment type="caution">
    <text evidence="13">The sequence shown here is derived from an EMBL/GenBank/DDBJ whole genome shotgun (WGS) entry which is preliminary data.</text>
</comment>
<dbReference type="GO" id="GO:0004400">
    <property type="term" value="F:histidinol-phosphate transaminase activity"/>
    <property type="evidence" value="ECO:0007669"/>
    <property type="project" value="UniProtKB-EC"/>
</dbReference>
<dbReference type="SUPFAM" id="SSF53383">
    <property type="entry name" value="PLP-dependent transferases"/>
    <property type="match status" value="1"/>
</dbReference>
<evidence type="ECO:0000259" key="12">
    <source>
        <dbReference type="Pfam" id="PF00155"/>
    </source>
</evidence>
<evidence type="ECO:0000256" key="5">
    <source>
        <dbReference type="ARBA" id="ARBA00022605"/>
    </source>
</evidence>
<reference evidence="13 14" key="1">
    <citation type="submission" date="2022-07" db="EMBL/GenBank/DDBJ databases">
        <title>Genome-wide signatures of adaptation to extreme environments.</title>
        <authorList>
            <person name="Cho C.H."/>
            <person name="Yoon H.S."/>
        </authorList>
    </citation>
    <scope>NUCLEOTIDE SEQUENCE [LARGE SCALE GENOMIC DNA]</scope>
    <source>
        <strain evidence="13 14">108.79 E11</strain>
    </source>
</reference>
<dbReference type="PANTHER" id="PTHR42885">
    <property type="entry name" value="HISTIDINOL-PHOSPHATE AMINOTRANSFERASE-RELATED"/>
    <property type="match status" value="1"/>
</dbReference>
<keyword evidence="4" id="KW-0032">Aminotransferase</keyword>
<dbReference type="InterPro" id="IPR005861">
    <property type="entry name" value="HisP_aminotrans"/>
</dbReference>
<feature type="signal peptide" evidence="11">
    <location>
        <begin position="1"/>
        <end position="23"/>
    </location>
</feature>
<dbReference type="NCBIfam" id="TIGR01141">
    <property type="entry name" value="hisC"/>
    <property type="match status" value="1"/>
</dbReference>
<dbReference type="InterPro" id="IPR004839">
    <property type="entry name" value="Aminotransferase_I/II_large"/>
</dbReference>
<evidence type="ECO:0000256" key="4">
    <source>
        <dbReference type="ARBA" id="ARBA00022576"/>
    </source>
</evidence>
<feature type="chain" id="PRO_5043406957" description="histidinol-phosphate transaminase" evidence="11">
    <location>
        <begin position="24"/>
        <end position="500"/>
    </location>
</feature>
<evidence type="ECO:0000256" key="1">
    <source>
        <dbReference type="ARBA" id="ARBA00001933"/>
    </source>
</evidence>
<feature type="domain" description="Aminotransferase class I/classII large" evidence="12">
    <location>
        <begin position="165"/>
        <end position="496"/>
    </location>
</feature>
<dbReference type="AlphaFoldDB" id="A0AAV9IFJ8"/>
<dbReference type="Pfam" id="PF00155">
    <property type="entry name" value="Aminotran_1_2"/>
    <property type="match status" value="1"/>
</dbReference>
<comment type="catalytic activity">
    <reaction evidence="10">
        <text>L-histidinol phosphate + 2-oxoglutarate = 3-(imidazol-4-yl)-2-oxopropyl phosphate + L-glutamate</text>
        <dbReference type="Rhea" id="RHEA:23744"/>
        <dbReference type="ChEBI" id="CHEBI:16810"/>
        <dbReference type="ChEBI" id="CHEBI:29985"/>
        <dbReference type="ChEBI" id="CHEBI:57766"/>
        <dbReference type="ChEBI" id="CHEBI:57980"/>
        <dbReference type="EC" id="2.6.1.9"/>
    </reaction>
</comment>
<dbReference type="InterPro" id="IPR015421">
    <property type="entry name" value="PyrdxlP-dep_Trfase_major"/>
</dbReference>
<dbReference type="Gene3D" id="3.40.640.10">
    <property type="entry name" value="Type I PLP-dependent aspartate aminotransferase-like (Major domain)"/>
    <property type="match status" value="1"/>
</dbReference>
<dbReference type="Gene3D" id="3.90.1150.10">
    <property type="entry name" value="Aspartate Aminotransferase, domain 1"/>
    <property type="match status" value="1"/>
</dbReference>
<proteinExistence type="inferred from homology"/>
<evidence type="ECO:0000256" key="3">
    <source>
        <dbReference type="ARBA" id="ARBA00012748"/>
    </source>
</evidence>
<gene>
    <name evidence="13" type="ORF">GAYE_SCF20G4091</name>
</gene>
<evidence type="ECO:0000256" key="2">
    <source>
        <dbReference type="ARBA" id="ARBA00005011"/>
    </source>
</evidence>
<dbReference type="PANTHER" id="PTHR42885:SF2">
    <property type="entry name" value="HISTIDINOL-PHOSPHATE AMINOTRANSFERASE"/>
    <property type="match status" value="1"/>
</dbReference>
<dbReference type="InterPro" id="IPR015422">
    <property type="entry name" value="PyrdxlP-dep_Trfase_small"/>
</dbReference>
<dbReference type="GO" id="GO:0030170">
    <property type="term" value="F:pyridoxal phosphate binding"/>
    <property type="evidence" value="ECO:0007669"/>
    <property type="project" value="InterPro"/>
</dbReference>
<dbReference type="GO" id="GO:0000105">
    <property type="term" value="P:L-histidine biosynthetic process"/>
    <property type="evidence" value="ECO:0007669"/>
    <property type="project" value="UniProtKB-KW"/>
</dbReference>
<keyword evidence="7" id="KW-0663">Pyridoxal phosphate</keyword>
<keyword evidence="6" id="KW-0808">Transferase</keyword>
<organism evidence="13 14">
    <name type="scientific">Galdieria yellowstonensis</name>
    <dbReference type="NCBI Taxonomy" id="3028027"/>
    <lineage>
        <taxon>Eukaryota</taxon>
        <taxon>Rhodophyta</taxon>
        <taxon>Bangiophyceae</taxon>
        <taxon>Galdieriales</taxon>
        <taxon>Galdieriaceae</taxon>
        <taxon>Galdieria</taxon>
    </lineage>
</organism>
<comment type="cofactor">
    <cofactor evidence="1">
        <name>pyridoxal 5'-phosphate</name>
        <dbReference type="ChEBI" id="CHEBI:597326"/>
    </cofactor>
</comment>
<comment type="pathway">
    <text evidence="2">Amino-acid biosynthesis; L-histidine biosynthesis; L-histidine from 5-phospho-alpha-D-ribose 1-diphosphate: step 7/9.</text>
</comment>
<evidence type="ECO:0000313" key="13">
    <source>
        <dbReference type="EMBL" id="KAK4526177.1"/>
    </source>
</evidence>
<evidence type="ECO:0000256" key="11">
    <source>
        <dbReference type="SAM" id="SignalP"/>
    </source>
</evidence>
<name>A0AAV9IFJ8_9RHOD</name>
<dbReference type="Proteomes" id="UP001300502">
    <property type="component" value="Unassembled WGS sequence"/>
</dbReference>
<sequence length="500" mass="57025">MWCNSLAPKLLLLLFCSNNSVCGFIHTKQRLSKATCPAVERISFHKVSHRALRMQQPRNGVPEDPQLPPFLDEEQSKLYGYVMPSNPEDELELRINANWEEPEESLPLHYSALGGIRRPARHPYGKAARYSSYDEVREEVLKMDPYVPIYPTQVIAEKIGKQVEDIIKLDANENPYGPAPSVFKALGNAAYLHLYPDPESRFLRKKIAEYVGVDEEQIVAGAGADDLIDMIFRLFISPGVGDSIVIFPPTFGMYKFDADLYEARVFHAWRDEERMHRLAVDRVKGLFEPETLGPLPKIAFIASPNNPDGSVVSDDDLRELLDLPMTVVLDEAYYEFSGKTHVDWLKDYDNLIILRTFSKWAGLAGLRLGYGIFPRSIMSQVWKIKQPYNVNVAAQLAGIATLEEKDYMLQRVEMIKSERERFYQRISKYESWLKPLPSEANFVLCRVGGGRNARNIYAKLMQRGILIRYYDTKALSNCIRISIGTPQQMDALFEALDTLS</sequence>
<dbReference type="CDD" id="cd00609">
    <property type="entry name" value="AAT_like"/>
    <property type="match status" value="1"/>
</dbReference>
<dbReference type="EMBL" id="JANCYU010000037">
    <property type="protein sequence ID" value="KAK4526177.1"/>
    <property type="molecule type" value="Genomic_DNA"/>
</dbReference>
<protein>
    <recommendedName>
        <fullName evidence="3">histidinol-phosphate transaminase</fullName>
        <ecNumber evidence="3">2.6.1.9</ecNumber>
    </recommendedName>
    <alternativeName>
        <fullName evidence="9">Imidazole acetol-phosphate transaminase</fullName>
    </alternativeName>
</protein>
<evidence type="ECO:0000256" key="9">
    <source>
        <dbReference type="ARBA" id="ARBA00030262"/>
    </source>
</evidence>
<keyword evidence="11" id="KW-0732">Signal</keyword>
<dbReference type="HAMAP" id="MF_01023">
    <property type="entry name" value="HisC_aminotrans_2"/>
    <property type="match status" value="1"/>
</dbReference>